<proteinExistence type="predicted"/>
<dbReference type="Pfam" id="PF09917">
    <property type="entry name" value="DUF2147"/>
    <property type="match status" value="1"/>
</dbReference>
<comment type="caution">
    <text evidence="3">The sequence shown here is derived from an EMBL/GenBank/DDBJ whole genome shotgun (WGS) entry which is preliminary data.</text>
</comment>
<dbReference type="EMBL" id="QJTI01000008">
    <property type="protein sequence ID" value="PYF03109.1"/>
    <property type="molecule type" value="Genomic_DNA"/>
</dbReference>
<accession>A0A318TTZ6</accession>
<protein>
    <submittedName>
        <fullName evidence="3">Uncharacterized protein (DUF2147 family)</fullName>
    </submittedName>
</protein>
<dbReference type="PANTHER" id="PTHR36919:SF2">
    <property type="entry name" value="BLL6627 PROTEIN"/>
    <property type="match status" value="1"/>
</dbReference>
<reference evidence="3 4" key="1">
    <citation type="submission" date="2018-06" db="EMBL/GenBank/DDBJ databases">
        <title>Genomic Encyclopedia of Archaeal and Bacterial Type Strains, Phase II (KMG-II): from individual species to whole genera.</title>
        <authorList>
            <person name="Goeker M."/>
        </authorList>
    </citation>
    <scope>NUCLEOTIDE SEQUENCE [LARGE SCALE GENOMIC DNA]</scope>
    <source>
        <strain evidence="3 4">JCM 11668</strain>
    </source>
</reference>
<dbReference type="PANTHER" id="PTHR36919">
    <property type="entry name" value="BLR1215 PROTEIN"/>
    <property type="match status" value="1"/>
</dbReference>
<evidence type="ECO:0000313" key="4">
    <source>
        <dbReference type="Proteomes" id="UP000248148"/>
    </source>
</evidence>
<gene>
    <name evidence="3" type="ORF">BJ122_10834</name>
</gene>
<evidence type="ECO:0000256" key="1">
    <source>
        <dbReference type="SAM" id="SignalP"/>
    </source>
</evidence>
<keyword evidence="1" id="KW-0732">Signal</keyword>
<dbReference type="AlphaFoldDB" id="A0A318TTZ6"/>
<dbReference type="Gene3D" id="2.40.128.520">
    <property type="match status" value="1"/>
</dbReference>
<name>A0A318TTZ6_9BRAD</name>
<feature type="chain" id="PRO_5016441312" evidence="1">
    <location>
        <begin position="22"/>
        <end position="145"/>
    </location>
</feature>
<feature type="signal peptide" evidence="1">
    <location>
        <begin position="1"/>
        <end position="21"/>
    </location>
</feature>
<evidence type="ECO:0000313" key="3">
    <source>
        <dbReference type="EMBL" id="PYF03109.1"/>
    </source>
</evidence>
<dbReference type="InterPro" id="IPR019223">
    <property type="entry name" value="DUF2147"/>
</dbReference>
<dbReference type="Proteomes" id="UP000248148">
    <property type="component" value="Unassembled WGS sequence"/>
</dbReference>
<keyword evidence="4" id="KW-1185">Reference proteome</keyword>
<sequence>MVRFGLAAALLVSLAGSSAMAQTAGTPIGTWLTQAGDAKIKISKCGAALCGKIVWLRNEIDPQTGRPAIDDKNPIPALVGRPVKGITIFNDMRPSAPGKWSGQIYNADDGKTYISSLLMAGPGVLRVEGCVGAICGGETWSFAGK</sequence>
<organism evidence="3 4">
    <name type="scientific">Rhodopseudomonas faecalis</name>
    <dbReference type="NCBI Taxonomy" id="99655"/>
    <lineage>
        <taxon>Bacteria</taxon>
        <taxon>Pseudomonadati</taxon>
        <taxon>Pseudomonadota</taxon>
        <taxon>Alphaproteobacteria</taxon>
        <taxon>Hyphomicrobiales</taxon>
        <taxon>Nitrobacteraceae</taxon>
        <taxon>Rhodopseudomonas</taxon>
    </lineage>
</organism>
<feature type="domain" description="DUF2147" evidence="2">
    <location>
        <begin position="29"/>
        <end position="140"/>
    </location>
</feature>
<evidence type="ECO:0000259" key="2">
    <source>
        <dbReference type="Pfam" id="PF09917"/>
    </source>
</evidence>